<comment type="function">
    <text evidence="5">Involved in the TCA cycle. Catalyzes the stereospecific interconversion of fumarate to L-malate.</text>
</comment>
<comment type="subcellular location">
    <subcellularLocation>
        <location evidence="5">Cytoplasm</location>
    </subcellularLocation>
</comment>
<dbReference type="Gene3D" id="1.10.40.30">
    <property type="entry name" value="Fumarase/aspartase (C-terminal domain)"/>
    <property type="match status" value="1"/>
</dbReference>
<dbReference type="Pfam" id="PF00206">
    <property type="entry name" value="Lyase_1"/>
    <property type="match status" value="1"/>
</dbReference>
<feature type="domain" description="Fumarase C C-terminal" evidence="7">
    <location>
        <begin position="408"/>
        <end position="460"/>
    </location>
</feature>
<evidence type="ECO:0000256" key="2">
    <source>
        <dbReference type="ARBA" id="ARBA00009084"/>
    </source>
</evidence>
<dbReference type="InterPro" id="IPR000362">
    <property type="entry name" value="Fumarate_lyase_fam"/>
</dbReference>
<comment type="similarity">
    <text evidence="2 5">Belongs to the class-II fumarase/aspartase family. Fumarase subfamily.</text>
</comment>
<dbReference type="HAMAP" id="MF_00743">
    <property type="entry name" value="FumaraseC"/>
    <property type="match status" value="1"/>
</dbReference>
<dbReference type="GO" id="GO:0005737">
    <property type="term" value="C:cytoplasm"/>
    <property type="evidence" value="ECO:0007669"/>
    <property type="project" value="UniProtKB-SubCell"/>
</dbReference>
<keyword evidence="5" id="KW-0963">Cytoplasm</keyword>
<dbReference type="PROSITE" id="PS00163">
    <property type="entry name" value="FUMARATE_LYASES"/>
    <property type="match status" value="1"/>
</dbReference>
<evidence type="ECO:0000256" key="5">
    <source>
        <dbReference type="HAMAP-Rule" id="MF_00743"/>
    </source>
</evidence>
<dbReference type="Gene3D" id="1.10.275.10">
    <property type="entry name" value="Fumarase/aspartase (N-terminal domain)"/>
    <property type="match status" value="1"/>
</dbReference>
<dbReference type="InterPro" id="IPR024083">
    <property type="entry name" value="Fumarase/histidase_N"/>
</dbReference>
<accession>A0A0S2KBR8</accession>
<dbReference type="PATRIC" id="fig|1249552.3.peg.996"/>
<evidence type="ECO:0000313" key="9">
    <source>
        <dbReference type="Proteomes" id="UP000065641"/>
    </source>
</evidence>
<evidence type="ECO:0000256" key="3">
    <source>
        <dbReference type="ARBA" id="ARBA00011881"/>
    </source>
</evidence>
<dbReference type="InterPro" id="IPR020557">
    <property type="entry name" value="Fumarate_lyase_CS"/>
</dbReference>
<reference evidence="8 9" key="1">
    <citation type="submission" date="2015-11" db="EMBL/GenBank/DDBJ databases">
        <authorList>
            <person name="Zhang Y."/>
            <person name="Guo Z."/>
        </authorList>
    </citation>
    <scope>NUCLEOTIDE SEQUENCE [LARGE SCALE GENOMIC DNA]</scope>
    <source>
        <strain evidence="8 9">KCTC 32221</strain>
    </source>
</reference>
<dbReference type="GO" id="GO:0006108">
    <property type="term" value="P:malate metabolic process"/>
    <property type="evidence" value="ECO:0007669"/>
    <property type="project" value="TreeGrafter"/>
</dbReference>
<dbReference type="Pfam" id="PF10415">
    <property type="entry name" value="FumaraseC_C"/>
    <property type="match status" value="1"/>
</dbReference>
<protein>
    <recommendedName>
        <fullName evidence="5">Fumarate hydratase class II</fullName>
        <shortName evidence="5">Fumarase C</shortName>
        <ecNumber evidence="5">4.2.1.2</ecNumber>
    </recommendedName>
    <alternativeName>
        <fullName evidence="5">Aerobic fumarase</fullName>
    </alternativeName>
    <alternativeName>
        <fullName evidence="5">Iron-independent fumarase</fullName>
    </alternativeName>
</protein>
<dbReference type="GO" id="GO:0006099">
    <property type="term" value="P:tricarboxylic acid cycle"/>
    <property type="evidence" value="ECO:0007669"/>
    <property type="project" value="UniProtKB-UniRule"/>
</dbReference>
<feature type="binding site" evidence="5">
    <location>
        <begin position="99"/>
        <end position="101"/>
    </location>
    <ligand>
        <name>substrate</name>
    </ligand>
</feature>
<dbReference type="GO" id="GO:0004333">
    <property type="term" value="F:fumarate hydratase activity"/>
    <property type="evidence" value="ECO:0007669"/>
    <property type="project" value="UniProtKB-UniRule"/>
</dbReference>
<dbReference type="InterPro" id="IPR022761">
    <property type="entry name" value="Fumarate_lyase_N"/>
</dbReference>
<dbReference type="OrthoDB" id="9802809at2"/>
<feature type="binding site" description="in site B" evidence="5">
    <location>
        <begin position="130"/>
        <end position="133"/>
    </location>
    <ligand>
        <name>substrate</name>
    </ligand>
</feature>
<evidence type="ECO:0000259" key="6">
    <source>
        <dbReference type="Pfam" id="PF00206"/>
    </source>
</evidence>
<evidence type="ECO:0000259" key="7">
    <source>
        <dbReference type="Pfam" id="PF10415"/>
    </source>
</evidence>
<dbReference type="PANTHER" id="PTHR11444:SF1">
    <property type="entry name" value="FUMARATE HYDRATASE, MITOCHONDRIAL"/>
    <property type="match status" value="1"/>
</dbReference>
<comment type="similarity">
    <text evidence="1">Belongs to the class-II fumarase/aspartase family. Aspartase subfamily.</text>
</comment>
<dbReference type="CDD" id="cd01362">
    <property type="entry name" value="Fumarase_classII"/>
    <property type="match status" value="1"/>
</dbReference>
<dbReference type="Gene3D" id="1.20.200.10">
    <property type="entry name" value="Fumarase/aspartase (Central domain)"/>
    <property type="match status" value="1"/>
</dbReference>
<feature type="active site" evidence="5">
    <location>
        <position position="318"/>
    </location>
</feature>
<feature type="active site" description="Proton donor/acceptor" evidence="5">
    <location>
        <position position="188"/>
    </location>
</feature>
<evidence type="ECO:0000256" key="1">
    <source>
        <dbReference type="ARBA" id="ARBA00005596"/>
    </source>
</evidence>
<feature type="binding site" evidence="5">
    <location>
        <begin position="324"/>
        <end position="326"/>
    </location>
    <ligand>
        <name>substrate</name>
    </ligand>
</feature>
<feature type="site" description="Important for catalytic activity" evidence="5">
    <location>
        <position position="331"/>
    </location>
</feature>
<dbReference type="PRINTS" id="PR00149">
    <property type="entry name" value="FUMRATELYASE"/>
</dbReference>
<dbReference type="GO" id="GO:0006106">
    <property type="term" value="P:fumarate metabolic process"/>
    <property type="evidence" value="ECO:0007669"/>
    <property type="project" value="InterPro"/>
</dbReference>
<organism evidence="8 9">
    <name type="scientific">Pseudohongiella spirulinae</name>
    <dbReference type="NCBI Taxonomy" id="1249552"/>
    <lineage>
        <taxon>Bacteria</taxon>
        <taxon>Pseudomonadati</taxon>
        <taxon>Pseudomonadota</taxon>
        <taxon>Gammaproteobacteria</taxon>
        <taxon>Pseudomonadales</taxon>
        <taxon>Pseudohongiellaceae</taxon>
        <taxon>Pseudohongiella</taxon>
    </lineage>
</organism>
<keyword evidence="4 5" id="KW-0456">Lyase</keyword>
<dbReference type="InterPro" id="IPR008948">
    <property type="entry name" value="L-Aspartase-like"/>
</dbReference>
<keyword evidence="5" id="KW-0816">Tricarboxylic acid cycle</keyword>
<dbReference type="KEGG" id="pspi:PS2015_988"/>
<dbReference type="NCBIfam" id="TIGR00979">
    <property type="entry name" value="fumC_II"/>
    <property type="match status" value="1"/>
</dbReference>
<feature type="binding site" evidence="5">
    <location>
        <position position="319"/>
    </location>
    <ligand>
        <name>substrate</name>
    </ligand>
</feature>
<comment type="pathway">
    <text evidence="5">Carbohydrate metabolism; tricarboxylic acid cycle; (S)-malate from fumarate: step 1/1.</text>
</comment>
<dbReference type="UniPathway" id="UPA00223">
    <property type="reaction ID" value="UER01007"/>
</dbReference>
<dbReference type="FunFam" id="1.20.200.10:FF:000001">
    <property type="entry name" value="Fumarate hydratase, mitochondrial"/>
    <property type="match status" value="1"/>
</dbReference>
<dbReference type="PANTHER" id="PTHR11444">
    <property type="entry name" value="ASPARTATEAMMONIA/ARGININOSUCCINATE/ADENYLOSUCCINATE LYASE"/>
    <property type="match status" value="1"/>
</dbReference>
<dbReference type="RefSeq" id="WP_058021174.1">
    <property type="nucleotide sequence ID" value="NZ_CP013189.1"/>
</dbReference>
<comment type="miscellaneous">
    <text evidence="5">There are 2 substrate-binding sites: the catalytic A site, and the non-catalytic B site that may play a role in the transfer of substrate or product between the active site and the solvent. Alternatively, the B site may bind allosteric effectors.</text>
</comment>
<dbReference type="FunFam" id="1.10.40.30:FF:000002">
    <property type="entry name" value="Fumarate hydratase class II"/>
    <property type="match status" value="1"/>
</dbReference>
<dbReference type="EC" id="4.2.1.2" evidence="5"/>
<dbReference type="SUPFAM" id="SSF48557">
    <property type="entry name" value="L-aspartase-like"/>
    <property type="match status" value="1"/>
</dbReference>
<comment type="subunit">
    <text evidence="3 5">Homotetramer.</text>
</comment>
<feature type="domain" description="Fumarate lyase N-terminal" evidence="6">
    <location>
        <begin position="13"/>
        <end position="342"/>
    </location>
</feature>
<sequence>MSQPFRIERDSLGPVEVAADCLWGAQTQRSLINFAIGEHRFPRPFIKAFAQVKKAAALSNQKLGKLSPENAALIAAVCDEIIAGRHAEQFPLSVWQTGSGTQTNMNLNEVIANRGNELAGNARGSYRPLHPNDHVNMSQSSNDVFPTVMNVVCAAMLEELLLSLDDLRQTLAAKIDEFKNILKSGRTHMMDATPMTLGQEFSAYLAQLDFAGQQLINARAGVRELAIGGSAVGTGLNTHPQWAETVVAQISEQTGLSFMPASNKFMALAAHDGLVNLHGHLNTLATALFKMANDIRLMNSGPRCGLAEVRIPANEPGSSIMPGKVNPTQSEALTMVCTRVMGNQTTVSVAGSQGHFQLNVFKPVIIHSLMESLQLLTGAMSSFDSRCLQGLQANTTQLEQYVKRSLMLVTALSPLIGYENAARAAKYADEQSCSLKEAVLALELMEAAEYDAHINPRDMISPG</sequence>
<dbReference type="STRING" id="1249552.PS2015_988"/>
<name>A0A0S2KBR8_9GAMM</name>
<dbReference type="EMBL" id="CP013189">
    <property type="protein sequence ID" value="ALO45657.1"/>
    <property type="molecule type" value="Genomic_DNA"/>
</dbReference>
<evidence type="ECO:0000313" key="8">
    <source>
        <dbReference type="EMBL" id="ALO45657.1"/>
    </source>
</evidence>
<feature type="binding site" evidence="5">
    <location>
        <begin position="140"/>
        <end position="142"/>
    </location>
    <ligand>
        <name>substrate</name>
    </ligand>
</feature>
<evidence type="ECO:0000256" key="4">
    <source>
        <dbReference type="ARBA" id="ARBA00023239"/>
    </source>
</evidence>
<dbReference type="NCBIfam" id="NF008909">
    <property type="entry name" value="PRK12273.1"/>
    <property type="match status" value="1"/>
</dbReference>
<comment type="catalytic activity">
    <reaction evidence="5">
        <text>(S)-malate = fumarate + H2O</text>
        <dbReference type="Rhea" id="RHEA:12460"/>
        <dbReference type="ChEBI" id="CHEBI:15377"/>
        <dbReference type="ChEBI" id="CHEBI:15589"/>
        <dbReference type="ChEBI" id="CHEBI:29806"/>
        <dbReference type="EC" id="4.2.1.2"/>
    </reaction>
</comment>
<proteinExistence type="inferred from homology"/>
<dbReference type="Proteomes" id="UP000065641">
    <property type="component" value="Chromosome"/>
</dbReference>
<keyword evidence="9" id="KW-1185">Reference proteome</keyword>
<dbReference type="FunFam" id="1.10.275.10:FF:000001">
    <property type="entry name" value="Fumarate hydratase, mitochondrial"/>
    <property type="match status" value="1"/>
</dbReference>
<dbReference type="InterPro" id="IPR005677">
    <property type="entry name" value="Fum_hydII"/>
</dbReference>
<dbReference type="AlphaFoldDB" id="A0A0S2KBR8"/>
<feature type="binding site" evidence="5">
    <location>
        <position position="187"/>
    </location>
    <ligand>
        <name>substrate</name>
    </ligand>
</feature>
<gene>
    <name evidence="5" type="primary">fumC</name>
    <name evidence="8" type="ORF">PS2015_988</name>
</gene>
<dbReference type="InterPro" id="IPR018951">
    <property type="entry name" value="Fumarase_C_C"/>
</dbReference>